<sequence>MEELHNALTTLYASVDRNQKLEANSYLEEFQKSAAAWQICFQILNTVDSSIESKLFAAQTLRQKIVYDFHQLPKSVHAELRDSMLQLFISSKDSPRPLLISFAVCMAAIALHMTEWHNVINDVFQACSSHDPTGRCILQFLSVLPEEAADPRKTSLTWEELCTRIDELLRDNGPAVLELLLQYVNSNVYAGGSSNVDLNLVLTSLTSWLREIPLEKVLSSPLIELAFRSLDDDMLIDDAVEFLCAVLNETREVDESMDMIMMLYPRLLEFRPKIIAQKDDPDVFRAIGRLFTEAGESWVVLMARMPNEFLPLVESIVQICANDEELEAIKFTFAFWWDMKQMLELEAYTQARIIYAPLFLEMVGIVVSHLHYPRADNQPLNDQMAQAEVFFDDRESEDRFRAFRHEMGDVLKDCCAVAGVTPCLLKVSTKLLETLDAKESGLPYFWQDIEAPLFALRAMGRMVPNDEEKVIIHLLRFLSKLPENNKVRYAAILFVGRYTEWTAQHPEYLEMQLNYIAEGFQIPCKEVQSAAAQAMKHFCSDCREHLVNHLPQLHTFYLSMREALDSQSVLEIAEGLAHIAAIQPITNTYQSVHSFIAPSLQKIVLSQTKTGHTEREMEALADEIDILIIFFSIVYPLSSSHEIHPTIQLCLDIWPVVARTLDTIPSPLICERICKLLKNVIMTFREKALVLLPSIAETLVKGFESTQFGCFLWVSGACVREFGLTETDEQTQVSVWGFVERQCTNMFYYMTKKSPKEIPDVIDDFFRFMMDALLANPQRVFMSDMLEPLIHASLVCLQVNQDESLCSVLVYLQDLVSFALRTPPYTLSEPVSETLLKKLRLLVLNNSQQMFSILFNGMAFIFPRNNVSDASAVLIPLIRLICMENASFCIQYLSSVLDQLPQDTIGQEEKLKFLETFSQHCASSEMPRLRAHLQDWTSMYRRRVLSPRSKGIALSS</sequence>
<dbReference type="InterPro" id="IPR013598">
    <property type="entry name" value="Exportin-1/Importin-b-like"/>
</dbReference>
<proteinExistence type="predicted"/>
<keyword evidence="2" id="KW-0675">Receptor</keyword>
<dbReference type="Proteomes" id="UP001212411">
    <property type="component" value="Chromosome 2"/>
</dbReference>
<dbReference type="GO" id="GO:0031267">
    <property type="term" value="F:small GTPase binding"/>
    <property type="evidence" value="ECO:0007669"/>
    <property type="project" value="InterPro"/>
</dbReference>
<dbReference type="InterPro" id="IPR011989">
    <property type="entry name" value="ARM-like"/>
</dbReference>
<dbReference type="SMART" id="SM00913">
    <property type="entry name" value="IBN_N"/>
    <property type="match status" value="1"/>
</dbReference>
<protein>
    <submittedName>
        <fullName evidence="2">Karyopherin/importin-beta family nuclear import receptor Mtr10</fullName>
    </submittedName>
</protein>
<dbReference type="AlphaFoldDB" id="A0AAE9WBT4"/>
<dbReference type="InterPro" id="IPR001494">
    <property type="entry name" value="Importin-beta_N"/>
</dbReference>
<name>A0AAE9WBT4_9SCHI</name>
<dbReference type="Pfam" id="PF24140">
    <property type="entry name" value="TPR_TNPO3_IPO13_3rd"/>
    <property type="match status" value="1"/>
</dbReference>
<dbReference type="InterPro" id="IPR057942">
    <property type="entry name" value="TPR_TNPO3_IPO13_3rd"/>
</dbReference>
<dbReference type="Pfam" id="PF03810">
    <property type="entry name" value="IBN_N"/>
    <property type="match status" value="1"/>
</dbReference>
<evidence type="ECO:0000313" key="2">
    <source>
        <dbReference type="EMBL" id="WBW73320.1"/>
    </source>
</evidence>
<dbReference type="EMBL" id="CP115612">
    <property type="protein sequence ID" value="WBW73320.1"/>
    <property type="molecule type" value="Genomic_DNA"/>
</dbReference>
<dbReference type="PANTHER" id="PTHR12363">
    <property type="entry name" value="TRANSPORTIN 3 AND IMPORTIN 13"/>
    <property type="match status" value="1"/>
</dbReference>
<dbReference type="RefSeq" id="XP_056037563.1">
    <property type="nucleotide sequence ID" value="XM_056181920.1"/>
</dbReference>
<dbReference type="FunFam" id="1.25.10.10:FF:000266">
    <property type="entry name" value="mRNA transport regulator MTR10"/>
    <property type="match status" value="1"/>
</dbReference>
<dbReference type="InterPro" id="IPR057941">
    <property type="entry name" value="TPR_TNPO3_IPO13_2nd"/>
</dbReference>
<reference evidence="2 3" key="1">
    <citation type="journal article" date="2023" name="G3 (Bethesda)">
        <title>A high-quality reference genome for the fission yeast Schizosaccharomyces osmophilus.</title>
        <authorList>
            <person name="Jia G.S."/>
            <person name="Zhang W.C."/>
            <person name="Liang Y."/>
            <person name="Liu X.H."/>
            <person name="Rhind N."/>
            <person name="Pidoux A."/>
            <person name="Brysch-Herzberg M."/>
            <person name="Du L.L."/>
        </authorList>
    </citation>
    <scope>NUCLEOTIDE SEQUENCE [LARGE SCALE GENOMIC DNA]</scope>
    <source>
        <strain evidence="2 3">CBS 15793</strain>
    </source>
</reference>
<evidence type="ECO:0000313" key="3">
    <source>
        <dbReference type="Proteomes" id="UP001212411"/>
    </source>
</evidence>
<dbReference type="SUPFAM" id="SSF48371">
    <property type="entry name" value="ARM repeat"/>
    <property type="match status" value="1"/>
</dbReference>
<dbReference type="PROSITE" id="PS50166">
    <property type="entry name" value="IMPORTIN_B_NT"/>
    <property type="match status" value="1"/>
</dbReference>
<keyword evidence="3" id="KW-1185">Reference proteome</keyword>
<accession>A0AAE9WBT4</accession>
<dbReference type="InterPro" id="IPR016024">
    <property type="entry name" value="ARM-type_fold"/>
</dbReference>
<dbReference type="KEGG" id="som:SOMG_03129"/>
<evidence type="ECO:0000259" key="1">
    <source>
        <dbReference type="PROSITE" id="PS50166"/>
    </source>
</evidence>
<gene>
    <name evidence="2" type="primary">mtr10</name>
    <name evidence="2" type="ORF">SOMG_03129</name>
</gene>
<dbReference type="InterPro" id="IPR051345">
    <property type="entry name" value="Importin_beta-like_NTR"/>
</dbReference>
<dbReference type="GO" id="GO:0005737">
    <property type="term" value="C:cytoplasm"/>
    <property type="evidence" value="ECO:0007669"/>
    <property type="project" value="TreeGrafter"/>
</dbReference>
<organism evidence="2 3">
    <name type="scientific">Schizosaccharomyces osmophilus</name>
    <dbReference type="NCBI Taxonomy" id="2545709"/>
    <lineage>
        <taxon>Eukaryota</taxon>
        <taxon>Fungi</taxon>
        <taxon>Dikarya</taxon>
        <taxon>Ascomycota</taxon>
        <taxon>Taphrinomycotina</taxon>
        <taxon>Schizosaccharomycetes</taxon>
        <taxon>Schizosaccharomycetales</taxon>
        <taxon>Schizosaccharomycetaceae</taxon>
        <taxon>Schizosaccharomyces</taxon>
    </lineage>
</organism>
<dbReference type="Pfam" id="PF08389">
    <property type="entry name" value="Xpo1"/>
    <property type="match status" value="1"/>
</dbReference>
<dbReference type="GeneID" id="80876609"/>
<dbReference type="GO" id="GO:0006606">
    <property type="term" value="P:protein import into nucleus"/>
    <property type="evidence" value="ECO:0007669"/>
    <property type="project" value="TreeGrafter"/>
</dbReference>
<feature type="domain" description="Importin N-terminal" evidence="1">
    <location>
        <begin position="23"/>
        <end position="90"/>
    </location>
</feature>
<dbReference type="GO" id="GO:0005634">
    <property type="term" value="C:nucleus"/>
    <property type="evidence" value="ECO:0007669"/>
    <property type="project" value="UniProtKB-ARBA"/>
</dbReference>
<dbReference type="PANTHER" id="PTHR12363:SF53">
    <property type="entry name" value="MRNA TRANSPORT REGULATOR MTR10"/>
    <property type="match status" value="1"/>
</dbReference>
<dbReference type="InterPro" id="IPR058537">
    <property type="entry name" value="TPR_TNPO3_IPO13_4th"/>
</dbReference>
<dbReference type="Gene3D" id="1.25.10.10">
    <property type="entry name" value="Leucine-rich Repeat Variant"/>
    <property type="match status" value="1"/>
</dbReference>
<dbReference type="Pfam" id="PF24139">
    <property type="entry name" value="TPR_TNPO3_IPO13_4th"/>
    <property type="match status" value="1"/>
</dbReference>
<dbReference type="Pfam" id="PF24138">
    <property type="entry name" value="TPR_TNPO3_IPO13_2nd"/>
    <property type="match status" value="1"/>
</dbReference>